<dbReference type="InterPro" id="IPR050597">
    <property type="entry name" value="Cytochrome_c_Oxidase_Subunit"/>
</dbReference>
<feature type="binding site" description="covalent" evidence="8">
    <location>
        <position position="38"/>
    </location>
    <ligand>
        <name>heme c</name>
        <dbReference type="ChEBI" id="CHEBI:61717"/>
        <label>1</label>
    </ligand>
</feature>
<keyword evidence="3 8" id="KW-0349">Heme</keyword>
<dbReference type="Pfam" id="PF13442">
    <property type="entry name" value="Cytochrome_CBB3"/>
    <property type="match status" value="1"/>
</dbReference>
<keyword evidence="10" id="KW-0732">Signal</keyword>
<protein>
    <submittedName>
        <fullName evidence="12">Cytochrome c553</fullName>
    </submittedName>
</protein>
<evidence type="ECO:0000259" key="11">
    <source>
        <dbReference type="PROSITE" id="PS51007"/>
    </source>
</evidence>
<dbReference type="RefSeq" id="WP_139226028.1">
    <property type="nucleotide sequence ID" value="NZ_FOSQ01000003.1"/>
</dbReference>
<dbReference type="EMBL" id="FOSQ01000003">
    <property type="protein sequence ID" value="SFK53052.1"/>
    <property type="molecule type" value="Genomic_DNA"/>
</dbReference>
<dbReference type="PROSITE" id="PS51007">
    <property type="entry name" value="CYTC"/>
    <property type="match status" value="2"/>
</dbReference>
<feature type="binding site" description="axial binding residue" evidence="9">
    <location>
        <position position="78"/>
    </location>
    <ligand>
        <name>heme c</name>
        <dbReference type="ChEBI" id="CHEBI:61717"/>
        <label>1</label>
    </ligand>
    <ligandPart>
        <name>Fe</name>
        <dbReference type="ChEBI" id="CHEBI:18248"/>
    </ligandPart>
</feature>
<keyword evidence="6" id="KW-0249">Electron transport</keyword>
<keyword evidence="13" id="KW-1185">Reference proteome</keyword>
<feature type="domain" description="Cytochrome c" evidence="11">
    <location>
        <begin position="114"/>
        <end position="195"/>
    </location>
</feature>
<evidence type="ECO:0000256" key="2">
    <source>
        <dbReference type="ARBA" id="ARBA00022448"/>
    </source>
</evidence>
<feature type="binding site" description="axial binding residue" evidence="9">
    <location>
        <position position="132"/>
    </location>
    <ligand>
        <name>heme c</name>
        <dbReference type="ChEBI" id="CHEBI:61717"/>
        <label>2</label>
    </ligand>
    <ligandPart>
        <name>Fe</name>
        <dbReference type="ChEBI" id="CHEBI:18248"/>
    </ligandPart>
</feature>
<dbReference type="InterPro" id="IPR036909">
    <property type="entry name" value="Cyt_c-like_dom_sf"/>
</dbReference>
<evidence type="ECO:0000256" key="5">
    <source>
        <dbReference type="ARBA" id="ARBA00022764"/>
    </source>
</evidence>
<dbReference type="Gene3D" id="1.10.760.10">
    <property type="entry name" value="Cytochrome c-like domain"/>
    <property type="match status" value="2"/>
</dbReference>
<dbReference type="GO" id="GO:0020037">
    <property type="term" value="F:heme binding"/>
    <property type="evidence" value="ECO:0007669"/>
    <property type="project" value="InterPro"/>
</dbReference>
<dbReference type="STRING" id="1123062.SAMN02745775_103253"/>
<feature type="binding site" description="covalent" evidence="8">
    <location>
        <position position="128"/>
    </location>
    <ligand>
        <name>heme c</name>
        <dbReference type="ChEBI" id="CHEBI:61717"/>
        <label>2</label>
    </ligand>
</feature>
<evidence type="ECO:0000313" key="12">
    <source>
        <dbReference type="EMBL" id="SFK53052.1"/>
    </source>
</evidence>
<dbReference type="Proteomes" id="UP000199473">
    <property type="component" value="Unassembled WGS sequence"/>
</dbReference>
<evidence type="ECO:0000256" key="7">
    <source>
        <dbReference type="ARBA" id="ARBA00023004"/>
    </source>
</evidence>
<dbReference type="InterPro" id="IPR024167">
    <property type="entry name" value="Cytochrome_c4-like"/>
</dbReference>
<dbReference type="PANTHER" id="PTHR33751:SF9">
    <property type="entry name" value="CYTOCHROME C4"/>
    <property type="match status" value="1"/>
</dbReference>
<dbReference type="InterPro" id="IPR009056">
    <property type="entry name" value="Cyt_c-like_dom"/>
</dbReference>
<feature type="chain" id="PRO_5011779176" evidence="10">
    <location>
        <begin position="22"/>
        <end position="195"/>
    </location>
</feature>
<gene>
    <name evidence="12" type="ORF">SAMN02745775_103253</name>
</gene>
<evidence type="ECO:0000256" key="9">
    <source>
        <dbReference type="PIRSR" id="PIRSR000005-2"/>
    </source>
</evidence>
<dbReference type="GO" id="GO:0005506">
    <property type="term" value="F:iron ion binding"/>
    <property type="evidence" value="ECO:0007669"/>
    <property type="project" value="InterPro"/>
</dbReference>
<keyword evidence="7 9" id="KW-0408">Iron</keyword>
<keyword evidence="4 9" id="KW-0479">Metal-binding</keyword>
<feature type="binding site" description="covalent" evidence="8">
    <location>
        <position position="35"/>
    </location>
    <ligand>
        <name>heme c</name>
        <dbReference type="ChEBI" id="CHEBI:61717"/>
        <label>1</label>
    </ligand>
</feature>
<evidence type="ECO:0000256" key="6">
    <source>
        <dbReference type="ARBA" id="ARBA00022982"/>
    </source>
</evidence>
<dbReference type="AlphaFoldDB" id="A0A1I4A9F4"/>
<comment type="PTM">
    <text evidence="8">Binds 2 heme c groups covalently per subunit.</text>
</comment>
<feature type="binding site" description="axial binding residue" evidence="9">
    <location>
        <position position="172"/>
    </location>
    <ligand>
        <name>heme c</name>
        <dbReference type="ChEBI" id="CHEBI:61717"/>
        <label>2</label>
    </ligand>
    <ligandPart>
        <name>Fe</name>
        <dbReference type="ChEBI" id="CHEBI:18248"/>
    </ligandPart>
</feature>
<dbReference type="Pfam" id="PF00034">
    <property type="entry name" value="Cytochrom_C"/>
    <property type="match status" value="1"/>
</dbReference>
<name>A0A1I4A9F4_9PROT</name>
<comment type="subcellular location">
    <subcellularLocation>
        <location evidence="1">Periplasm</location>
    </subcellularLocation>
</comment>
<organism evidence="12 13">
    <name type="scientific">Falsiroseomonas stagni DSM 19981</name>
    <dbReference type="NCBI Taxonomy" id="1123062"/>
    <lineage>
        <taxon>Bacteria</taxon>
        <taxon>Pseudomonadati</taxon>
        <taxon>Pseudomonadota</taxon>
        <taxon>Alphaproteobacteria</taxon>
        <taxon>Acetobacterales</taxon>
        <taxon>Roseomonadaceae</taxon>
        <taxon>Falsiroseomonas</taxon>
    </lineage>
</organism>
<evidence type="ECO:0000256" key="10">
    <source>
        <dbReference type="SAM" id="SignalP"/>
    </source>
</evidence>
<dbReference type="OrthoDB" id="9808603at2"/>
<evidence type="ECO:0000256" key="8">
    <source>
        <dbReference type="PIRSR" id="PIRSR000005-1"/>
    </source>
</evidence>
<feature type="binding site" description="covalent" evidence="8">
    <location>
        <position position="131"/>
    </location>
    <ligand>
        <name>heme c</name>
        <dbReference type="ChEBI" id="CHEBI:61717"/>
        <label>2</label>
    </ligand>
</feature>
<evidence type="ECO:0000256" key="4">
    <source>
        <dbReference type="ARBA" id="ARBA00022723"/>
    </source>
</evidence>
<proteinExistence type="predicted"/>
<feature type="domain" description="Cytochrome c" evidence="11">
    <location>
        <begin position="22"/>
        <end position="101"/>
    </location>
</feature>
<dbReference type="SUPFAM" id="SSF46626">
    <property type="entry name" value="Cytochrome c"/>
    <property type="match status" value="2"/>
</dbReference>
<evidence type="ECO:0000256" key="1">
    <source>
        <dbReference type="ARBA" id="ARBA00004418"/>
    </source>
</evidence>
<dbReference type="PANTHER" id="PTHR33751">
    <property type="entry name" value="CBB3-TYPE CYTOCHROME C OXIDASE SUBUNIT FIXP"/>
    <property type="match status" value="1"/>
</dbReference>
<evidence type="ECO:0000256" key="3">
    <source>
        <dbReference type="ARBA" id="ARBA00022617"/>
    </source>
</evidence>
<keyword evidence="5" id="KW-0574">Periplasm</keyword>
<accession>A0A1I4A9F4</accession>
<sequence length="195" mass="20500">MLLRLLAAALLAAAVPEMARAADAARGADLAAHRCVNCHGDNGRSQVPGVPSLAGQPADFITVQMILLREGIRHAPAMNPFAQGLPDRDIEDLAAFFASLPPGPPDDRTPKDEALFAAGQALTGPRHCATCHVADYGGRAQIPRVAAQREDYLVQAMIGYRDGTRAGVDTQMNSAVIGLSNAHIAALAHFLAHLD</sequence>
<dbReference type="PIRSF" id="PIRSF000005">
    <property type="entry name" value="Cytochrome_c4"/>
    <property type="match status" value="1"/>
</dbReference>
<keyword evidence="2" id="KW-0813">Transport</keyword>
<feature type="signal peptide" evidence="10">
    <location>
        <begin position="1"/>
        <end position="21"/>
    </location>
</feature>
<dbReference type="GO" id="GO:0009055">
    <property type="term" value="F:electron transfer activity"/>
    <property type="evidence" value="ECO:0007669"/>
    <property type="project" value="InterPro"/>
</dbReference>
<dbReference type="GO" id="GO:0042597">
    <property type="term" value="C:periplasmic space"/>
    <property type="evidence" value="ECO:0007669"/>
    <property type="project" value="UniProtKB-SubCell"/>
</dbReference>
<reference evidence="12 13" key="1">
    <citation type="submission" date="2016-10" db="EMBL/GenBank/DDBJ databases">
        <authorList>
            <person name="de Groot N.N."/>
        </authorList>
    </citation>
    <scope>NUCLEOTIDE SEQUENCE [LARGE SCALE GENOMIC DNA]</scope>
    <source>
        <strain evidence="12 13">DSM 19981</strain>
    </source>
</reference>
<evidence type="ECO:0000313" key="13">
    <source>
        <dbReference type="Proteomes" id="UP000199473"/>
    </source>
</evidence>
<feature type="binding site" description="axial binding residue" evidence="9">
    <location>
        <position position="39"/>
    </location>
    <ligand>
        <name>heme c</name>
        <dbReference type="ChEBI" id="CHEBI:61717"/>
        <label>1</label>
    </ligand>
    <ligandPart>
        <name>Fe</name>
        <dbReference type="ChEBI" id="CHEBI:18248"/>
    </ligandPart>
</feature>